<proteinExistence type="predicted"/>
<name>A0A1G7NDK5_9SPHI</name>
<dbReference type="EMBL" id="FNCH01000001">
    <property type="protein sequence ID" value="SDF72113.1"/>
    <property type="molecule type" value="Genomic_DNA"/>
</dbReference>
<gene>
    <name evidence="2" type="ORF">SAMN05421827_101313</name>
</gene>
<organism evidence="2 3">
    <name type="scientific">Pedobacter terrae</name>
    <dbReference type="NCBI Taxonomy" id="405671"/>
    <lineage>
        <taxon>Bacteria</taxon>
        <taxon>Pseudomonadati</taxon>
        <taxon>Bacteroidota</taxon>
        <taxon>Sphingobacteriia</taxon>
        <taxon>Sphingobacteriales</taxon>
        <taxon>Sphingobacteriaceae</taxon>
        <taxon>Pedobacter</taxon>
    </lineage>
</organism>
<dbReference type="Proteomes" id="UP000199643">
    <property type="component" value="Unassembled WGS sequence"/>
</dbReference>
<feature type="signal peptide" evidence="1">
    <location>
        <begin position="1"/>
        <end position="21"/>
    </location>
</feature>
<evidence type="ECO:0000313" key="3">
    <source>
        <dbReference type="Proteomes" id="UP000199643"/>
    </source>
</evidence>
<reference evidence="3" key="1">
    <citation type="submission" date="2016-10" db="EMBL/GenBank/DDBJ databases">
        <authorList>
            <person name="Varghese N."/>
            <person name="Submissions S."/>
        </authorList>
    </citation>
    <scope>NUCLEOTIDE SEQUENCE [LARGE SCALE GENOMIC DNA]</scope>
    <source>
        <strain evidence="3">DSM 17933</strain>
    </source>
</reference>
<evidence type="ECO:0000313" key="2">
    <source>
        <dbReference type="EMBL" id="SDF72113.1"/>
    </source>
</evidence>
<feature type="chain" id="PRO_5011517727" evidence="1">
    <location>
        <begin position="22"/>
        <end position="145"/>
    </location>
</feature>
<dbReference type="RefSeq" id="WP_090496280.1">
    <property type="nucleotide sequence ID" value="NZ_FNCH01000001.1"/>
</dbReference>
<keyword evidence="1" id="KW-0732">Signal</keyword>
<protein>
    <submittedName>
        <fullName evidence="2">Uncharacterized protein</fullName>
    </submittedName>
</protein>
<keyword evidence="3" id="KW-1185">Reference proteome</keyword>
<dbReference type="AlphaFoldDB" id="A0A1G7NDK5"/>
<evidence type="ECO:0000256" key="1">
    <source>
        <dbReference type="SAM" id="SignalP"/>
    </source>
</evidence>
<accession>A0A1G7NDK5</accession>
<dbReference type="OrthoDB" id="1271033at2"/>
<sequence length="145" mass="15674">MKKIISICMLVLCVVSLTTYATPEVPKPVSDTKAKVTTYNVRLGYRNLDGSVTTSVSTESPGFTIYNQESGDDYYVENGPSSFGTFLPYQLPGIINGLPAGTYEFSAERGQGNWTGYGSITVTLSPEMIGADGYVTIYVPIAWAE</sequence>